<dbReference type="GO" id="GO:0015293">
    <property type="term" value="F:symporter activity"/>
    <property type="evidence" value="ECO:0007669"/>
    <property type="project" value="TreeGrafter"/>
</dbReference>
<feature type="transmembrane region" description="Helical" evidence="12">
    <location>
        <begin position="493"/>
        <end position="513"/>
    </location>
</feature>
<feature type="transmembrane region" description="Helical" evidence="12">
    <location>
        <begin position="157"/>
        <end position="177"/>
    </location>
</feature>
<dbReference type="InterPro" id="IPR038377">
    <property type="entry name" value="Na/Glc_symporter_sf"/>
</dbReference>
<feature type="transmembrane region" description="Helical" evidence="12">
    <location>
        <begin position="322"/>
        <end position="341"/>
    </location>
</feature>
<evidence type="ECO:0000256" key="4">
    <source>
        <dbReference type="ARBA" id="ARBA00022475"/>
    </source>
</evidence>
<accession>A0A1H3XUX0</accession>
<comment type="subcellular location">
    <subcellularLocation>
        <location evidence="1">Cell membrane</location>
        <topology evidence="1">Multi-pass membrane protein</topology>
    </subcellularLocation>
</comment>
<feature type="transmembrane region" description="Helical" evidence="12">
    <location>
        <begin position="6"/>
        <end position="27"/>
    </location>
</feature>
<organism evidence="13 14">
    <name type="scientific">Alkalimonas amylolytica</name>
    <dbReference type="NCBI Taxonomy" id="152573"/>
    <lineage>
        <taxon>Bacteria</taxon>
        <taxon>Pseudomonadati</taxon>
        <taxon>Pseudomonadota</taxon>
        <taxon>Gammaproteobacteria</taxon>
        <taxon>Alkalimonas</taxon>
    </lineage>
</organism>
<evidence type="ECO:0000256" key="6">
    <source>
        <dbReference type="ARBA" id="ARBA00022989"/>
    </source>
</evidence>
<feature type="transmembrane region" description="Helical" evidence="12">
    <location>
        <begin position="462"/>
        <end position="481"/>
    </location>
</feature>
<name>A0A1H3XUX0_ALKAM</name>
<keyword evidence="9 12" id="KW-0472">Membrane</keyword>
<dbReference type="PANTHER" id="PTHR42985:SF47">
    <property type="entry name" value="INTEGRAL MEMBRANE TRANSPORT PROTEIN"/>
    <property type="match status" value="1"/>
</dbReference>
<dbReference type="AlphaFoldDB" id="A0A1H3XUX0"/>
<dbReference type="InterPro" id="IPR051163">
    <property type="entry name" value="Sodium:Solute_Symporter_SSF"/>
</dbReference>
<evidence type="ECO:0000256" key="3">
    <source>
        <dbReference type="ARBA" id="ARBA00022448"/>
    </source>
</evidence>
<dbReference type="InterPro" id="IPR001734">
    <property type="entry name" value="Na/solute_symporter"/>
</dbReference>
<protein>
    <submittedName>
        <fullName evidence="13">Transporter, SSS family</fullName>
    </submittedName>
</protein>
<keyword evidence="5 12" id="KW-0812">Transmembrane</keyword>
<keyword evidence="10" id="KW-0739">Sodium transport</keyword>
<keyword evidence="4" id="KW-1003">Cell membrane</keyword>
<keyword evidence="8" id="KW-0406">Ion transport</keyword>
<feature type="transmembrane region" description="Helical" evidence="12">
    <location>
        <begin position="240"/>
        <end position="265"/>
    </location>
</feature>
<feature type="transmembrane region" description="Helical" evidence="12">
    <location>
        <begin position="286"/>
        <end position="310"/>
    </location>
</feature>
<keyword evidence="14" id="KW-1185">Reference proteome</keyword>
<evidence type="ECO:0000256" key="2">
    <source>
        <dbReference type="ARBA" id="ARBA00006434"/>
    </source>
</evidence>
<dbReference type="PANTHER" id="PTHR42985">
    <property type="entry name" value="SODIUM-COUPLED MONOCARBOXYLATE TRANSPORTER"/>
    <property type="match status" value="1"/>
</dbReference>
<feature type="transmembrane region" description="Helical" evidence="12">
    <location>
        <begin position="48"/>
        <end position="66"/>
    </location>
</feature>
<evidence type="ECO:0000256" key="9">
    <source>
        <dbReference type="ARBA" id="ARBA00023136"/>
    </source>
</evidence>
<evidence type="ECO:0000256" key="12">
    <source>
        <dbReference type="SAM" id="Phobius"/>
    </source>
</evidence>
<feature type="transmembrane region" description="Helical" evidence="12">
    <location>
        <begin position="78"/>
        <end position="97"/>
    </location>
</feature>
<dbReference type="RefSeq" id="WP_091338670.1">
    <property type="nucleotide sequence ID" value="NZ_FNRM01000001.1"/>
</dbReference>
<dbReference type="OrthoDB" id="9803348at2"/>
<evidence type="ECO:0000313" key="13">
    <source>
        <dbReference type="EMBL" id="SEA03123.1"/>
    </source>
</evidence>
<dbReference type="PROSITE" id="PS50283">
    <property type="entry name" value="NA_SOLUT_SYMP_3"/>
    <property type="match status" value="1"/>
</dbReference>
<feature type="transmembrane region" description="Helical" evidence="12">
    <location>
        <begin position="129"/>
        <end position="151"/>
    </location>
</feature>
<dbReference type="GO" id="GO:0006814">
    <property type="term" value="P:sodium ion transport"/>
    <property type="evidence" value="ECO:0007669"/>
    <property type="project" value="UniProtKB-KW"/>
</dbReference>
<evidence type="ECO:0000256" key="10">
    <source>
        <dbReference type="ARBA" id="ARBA00023201"/>
    </source>
</evidence>
<dbReference type="GO" id="GO:0005886">
    <property type="term" value="C:plasma membrane"/>
    <property type="evidence" value="ECO:0007669"/>
    <property type="project" value="UniProtKB-SubCell"/>
</dbReference>
<evidence type="ECO:0000256" key="5">
    <source>
        <dbReference type="ARBA" id="ARBA00022692"/>
    </source>
</evidence>
<dbReference type="Gene3D" id="1.20.1730.10">
    <property type="entry name" value="Sodium/glucose cotransporter"/>
    <property type="match status" value="1"/>
</dbReference>
<dbReference type="CDD" id="cd11493">
    <property type="entry name" value="SLC5sbd_NIS-like_u1"/>
    <property type="match status" value="1"/>
</dbReference>
<keyword evidence="6 12" id="KW-1133">Transmembrane helix</keyword>
<evidence type="ECO:0000313" key="14">
    <source>
        <dbReference type="Proteomes" id="UP000198773"/>
    </source>
</evidence>
<keyword evidence="3" id="KW-0813">Transport</keyword>
<feature type="transmembrane region" description="Helical" evidence="12">
    <location>
        <begin position="402"/>
        <end position="423"/>
    </location>
</feature>
<feature type="transmembrane region" description="Helical" evidence="12">
    <location>
        <begin position="429"/>
        <end position="450"/>
    </location>
</feature>
<dbReference type="Pfam" id="PF00474">
    <property type="entry name" value="SSF"/>
    <property type="match status" value="1"/>
</dbReference>
<dbReference type="EMBL" id="FNRM01000001">
    <property type="protein sequence ID" value="SEA03123.1"/>
    <property type="molecule type" value="Genomic_DNA"/>
</dbReference>
<sequence>MDIKLTALDWLVFAGYFVLLAAMGWVLSQRRAGNARDYFLGGNQMPMWAVAISVMATSQSAATFLGGPDQGFRGDLTYLATNIGAFLAAFVVIIYLIPRYYQARVSTVYGLLQQRFGGSAKRQAGSMYLFGRVFASGARLYMAAIAVSMVIFHNIEASSVVLSIVLLAFGALAYSVVGGIRSVIYTDAFQCAVYVLAALAVLIYLLWLIPAEPAAMVAALRQPLDGAGSKLQLLDFSLDFGASGVFTFWSAITGFVLLNIAAFGLDQDMTQRVLTCKTAKEGARAMLLSVVLIIPVMLLFIAIGMLLYIFYLRPDLMQQGGAPLASSFAGETVTVFMYFVLNEMPAGLRGLVTVGVVAAALSTMTSGLNSMSSVLVEDLYRPWRLRHQPESSERHFVRAGQFGMLLTATALSAMAVLCFYWQQFSDMPLLAFALSVMVFSYSGLLGVYFTVLFTRRGNAQSVAAALVCGFLVPLFFQPYVLQWFGPSLAEWDLGFTWQLCLGTLLAFAVCCLGRPKAQQSLLSAAATGDAA</sequence>
<dbReference type="STRING" id="152573.SAMN04488051_101405"/>
<evidence type="ECO:0000256" key="1">
    <source>
        <dbReference type="ARBA" id="ARBA00004651"/>
    </source>
</evidence>
<evidence type="ECO:0000256" key="8">
    <source>
        <dbReference type="ARBA" id="ARBA00023065"/>
    </source>
</evidence>
<dbReference type="Proteomes" id="UP000198773">
    <property type="component" value="Unassembled WGS sequence"/>
</dbReference>
<keyword evidence="7" id="KW-0915">Sodium</keyword>
<evidence type="ECO:0000256" key="11">
    <source>
        <dbReference type="RuleBase" id="RU362091"/>
    </source>
</evidence>
<reference evidence="13 14" key="1">
    <citation type="submission" date="2016-10" db="EMBL/GenBank/DDBJ databases">
        <authorList>
            <person name="de Groot N.N."/>
        </authorList>
    </citation>
    <scope>NUCLEOTIDE SEQUENCE [LARGE SCALE GENOMIC DNA]</scope>
    <source>
        <strain evidence="13 14">CGMCC 1.3430</strain>
    </source>
</reference>
<evidence type="ECO:0000256" key="7">
    <source>
        <dbReference type="ARBA" id="ARBA00023053"/>
    </source>
</evidence>
<gene>
    <name evidence="13" type="ORF">SAMN04488051_101405</name>
</gene>
<comment type="similarity">
    <text evidence="2 11">Belongs to the sodium:solute symporter (SSF) (TC 2.A.21) family.</text>
</comment>
<feature type="transmembrane region" description="Helical" evidence="12">
    <location>
        <begin position="189"/>
        <end position="209"/>
    </location>
</feature>
<proteinExistence type="inferred from homology"/>